<reference evidence="3 4" key="1">
    <citation type="submission" date="2019-12" db="EMBL/GenBank/DDBJ databases">
        <title>Devosia maris sp. nov., isolated from the deep seawater.</title>
        <authorList>
            <person name="Liu Y."/>
        </authorList>
    </citation>
    <scope>NUCLEOTIDE SEQUENCE [LARGE SCALE GENOMIC DNA]</scope>
    <source>
        <strain evidence="3 4">L53-10-65</strain>
    </source>
</reference>
<comment type="caution">
    <text evidence="3">The sequence shown here is derived from an EMBL/GenBank/DDBJ whole genome shotgun (WGS) entry which is preliminary data.</text>
</comment>
<dbReference type="AlphaFoldDB" id="A0A7X3K5Z2"/>
<dbReference type="GO" id="GO:0004622">
    <property type="term" value="F:phosphatidylcholine lysophospholipase activity"/>
    <property type="evidence" value="ECO:0007669"/>
    <property type="project" value="TreeGrafter"/>
</dbReference>
<dbReference type="PANTHER" id="PTHR30383:SF24">
    <property type="entry name" value="THIOESTERASE 1_PROTEASE 1_LYSOPHOSPHOLIPASE L1"/>
    <property type="match status" value="1"/>
</dbReference>
<feature type="signal peptide" evidence="1">
    <location>
        <begin position="1"/>
        <end position="35"/>
    </location>
</feature>
<sequence length="221" mass="23482">MTTVVNLIGSRWWRRPIRAMTLIGTIAALAQPALADEPTILLYGDSLMAGLGLSADEGFMGQLQAAMEDKGLEADLVNASVSGDTTADGLARLDWTLGDPPDAVILGLGANDMLQGLPPAEARSNLEAIMARLDALEVPVLLVGMMANRGLGDDYVEAFDAIYPDLAQEHDALLYPFFLEGVALDPALNQPDLRHPNAEGVAVIVAGVMPLVEELVQRLEP</sequence>
<keyword evidence="1" id="KW-0732">Signal</keyword>
<dbReference type="SUPFAM" id="SSF52266">
    <property type="entry name" value="SGNH hydrolase"/>
    <property type="match status" value="1"/>
</dbReference>
<dbReference type="EMBL" id="WQRF01000017">
    <property type="protein sequence ID" value="MVT01060.1"/>
    <property type="molecule type" value="Genomic_DNA"/>
</dbReference>
<evidence type="ECO:0000313" key="3">
    <source>
        <dbReference type="EMBL" id="MVT01060.1"/>
    </source>
</evidence>
<feature type="domain" description="SGNH hydrolase-type esterase" evidence="2">
    <location>
        <begin position="43"/>
        <end position="202"/>
    </location>
</feature>
<protein>
    <submittedName>
        <fullName evidence="3">Arylesterase</fullName>
    </submittedName>
</protein>
<dbReference type="Proteomes" id="UP000438106">
    <property type="component" value="Unassembled WGS sequence"/>
</dbReference>
<feature type="chain" id="PRO_5031306649" evidence="1">
    <location>
        <begin position="36"/>
        <end position="221"/>
    </location>
</feature>
<evidence type="ECO:0000256" key="1">
    <source>
        <dbReference type="SAM" id="SignalP"/>
    </source>
</evidence>
<dbReference type="InterPro" id="IPR036514">
    <property type="entry name" value="SGNH_hydro_sf"/>
</dbReference>
<dbReference type="InterPro" id="IPR013830">
    <property type="entry name" value="SGNH_hydro"/>
</dbReference>
<name>A0A7X3K5Z2_9HYPH</name>
<keyword evidence="4" id="KW-1185">Reference proteome</keyword>
<evidence type="ECO:0000259" key="2">
    <source>
        <dbReference type="Pfam" id="PF13472"/>
    </source>
</evidence>
<dbReference type="Pfam" id="PF13472">
    <property type="entry name" value="Lipase_GDSL_2"/>
    <property type="match status" value="1"/>
</dbReference>
<evidence type="ECO:0000313" key="4">
    <source>
        <dbReference type="Proteomes" id="UP000438106"/>
    </source>
</evidence>
<dbReference type="CDD" id="cd01822">
    <property type="entry name" value="Lysophospholipase_L1_like"/>
    <property type="match status" value="1"/>
</dbReference>
<organism evidence="3 4">
    <name type="scientific">Devosia marina</name>
    <dbReference type="NCBI Taxonomy" id="2683198"/>
    <lineage>
        <taxon>Bacteria</taxon>
        <taxon>Pseudomonadati</taxon>
        <taxon>Pseudomonadota</taxon>
        <taxon>Alphaproteobacteria</taxon>
        <taxon>Hyphomicrobiales</taxon>
        <taxon>Devosiaceae</taxon>
        <taxon>Devosia</taxon>
    </lineage>
</organism>
<dbReference type="Gene3D" id="3.40.50.1110">
    <property type="entry name" value="SGNH hydrolase"/>
    <property type="match status" value="1"/>
</dbReference>
<accession>A0A7X3K5Z2</accession>
<dbReference type="InterPro" id="IPR051532">
    <property type="entry name" value="Ester_Hydrolysis_Enzymes"/>
</dbReference>
<dbReference type="PANTHER" id="PTHR30383">
    <property type="entry name" value="THIOESTERASE 1/PROTEASE 1/LYSOPHOSPHOLIPASE L1"/>
    <property type="match status" value="1"/>
</dbReference>
<proteinExistence type="predicted"/>
<gene>
    <name evidence="3" type="ORF">GO014_18790</name>
</gene>